<dbReference type="GO" id="GO:0004222">
    <property type="term" value="F:metalloendopeptidase activity"/>
    <property type="evidence" value="ECO:0007669"/>
    <property type="project" value="InterPro"/>
</dbReference>
<dbReference type="Gene3D" id="1.25.40.10">
    <property type="entry name" value="Tetratricopeptide repeat domain"/>
    <property type="match status" value="1"/>
</dbReference>
<evidence type="ECO:0000256" key="5">
    <source>
        <dbReference type="ARBA" id="ARBA00022833"/>
    </source>
</evidence>
<reference evidence="10" key="1">
    <citation type="submission" date="2017-10" db="EMBL/GenBank/DDBJ databases">
        <title>Completed PacBio SMRT sequence of Methylosinus trichosporium OB3b reveals presence of a third large plasmid.</title>
        <authorList>
            <person name="Charles T.C."/>
            <person name="Lynch M.D.J."/>
            <person name="Heil J.R."/>
            <person name="Cheng J."/>
        </authorList>
    </citation>
    <scope>NUCLEOTIDE SEQUENCE [LARGE SCALE GENOMIC DNA]</scope>
    <source>
        <strain evidence="10">OB3b</strain>
    </source>
</reference>
<evidence type="ECO:0000256" key="2">
    <source>
        <dbReference type="ARBA" id="ARBA00022670"/>
    </source>
</evidence>
<evidence type="ECO:0000256" key="3">
    <source>
        <dbReference type="ARBA" id="ARBA00022723"/>
    </source>
</evidence>
<keyword evidence="3" id="KW-0479">Metal-binding</keyword>
<dbReference type="InterPro" id="IPR051156">
    <property type="entry name" value="Mito/Outer_Membr_Metalloprot"/>
</dbReference>
<dbReference type="GO" id="GO:0051603">
    <property type="term" value="P:proteolysis involved in protein catabolic process"/>
    <property type="evidence" value="ECO:0007669"/>
    <property type="project" value="TreeGrafter"/>
</dbReference>
<keyword evidence="2" id="KW-0645">Protease</keyword>
<dbReference type="GO" id="GO:0046872">
    <property type="term" value="F:metal ion binding"/>
    <property type="evidence" value="ECO:0007669"/>
    <property type="project" value="UniProtKB-KW"/>
</dbReference>
<dbReference type="InterPro" id="IPR011990">
    <property type="entry name" value="TPR-like_helical_dom_sf"/>
</dbReference>
<dbReference type="KEGG" id="mtw:CQW49_10835"/>
<protein>
    <submittedName>
        <fullName evidence="9">Peptidase</fullName>
    </submittedName>
</protein>
<organism evidence="9 10">
    <name type="scientific">Methylosinus trichosporium (strain ATCC 35070 / NCIMB 11131 / UNIQEM 75 / OB3b)</name>
    <dbReference type="NCBI Taxonomy" id="595536"/>
    <lineage>
        <taxon>Bacteria</taxon>
        <taxon>Pseudomonadati</taxon>
        <taxon>Pseudomonadota</taxon>
        <taxon>Alphaproteobacteria</taxon>
        <taxon>Hyphomicrobiales</taxon>
        <taxon>Methylocystaceae</taxon>
        <taxon>Methylosinus</taxon>
    </lineage>
</organism>
<dbReference type="Pfam" id="PF01435">
    <property type="entry name" value="Peptidase_M48"/>
    <property type="match status" value="1"/>
</dbReference>
<dbReference type="Gene3D" id="3.30.2010.10">
    <property type="entry name" value="Metalloproteases ('zincins'), catalytic domain"/>
    <property type="match status" value="1"/>
</dbReference>
<comment type="cofactor">
    <cofactor evidence="1">
        <name>Zn(2+)</name>
        <dbReference type="ChEBI" id="CHEBI:29105"/>
    </cofactor>
</comment>
<keyword evidence="10" id="KW-1185">Reference proteome</keyword>
<dbReference type="EMBL" id="CP023737">
    <property type="protein sequence ID" value="ATQ68319.1"/>
    <property type="molecule type" value="Genomic_DNA"/>
</dbReference>
<dbReference type="CDD" id="cd07324">
    <property type="entry name" value="M48C_Oma1-like"/>
    <property type="match status" value="1"/>
</dbReference>
<dbReference type="STRING" id="595536.GCA_000178815_02999"/>
<accession>A0A2D2D0B7</accession>
<dbReference type="SUPFAM" id="SSF48452">
    <property type="entry name" value="TPR-like"/>
    <property type="match status" value="1"/>
</dbReference>
<evidence type="ECO:0000256" key="7">
    <source>
        <dbReference type="SAM" id="SignalP"/>
    </source>
</evidence>
<evidence type="ECO:0000256" key="1">
    <source>
        <dbReference type="ARBA" id="ARBA00001947"/>
    </source>
</evidence>
<evidence type="ECO:0000313" key="10">
    <source>
        <dbReference type="Proteomes" id="UP000230709"/>
    </source>
</evidence>
<evidence type="ECO:0000313" key="9">
    <source>
        <dbReference type="EMBL" id="ATQ68319.1"/>
    </source>
</evidence>
<dbReference type="AlphaFoldDB" id="A0A2D2D0B7"/>
<keyword evidence="4" id="KW-0378">Hydrolase</keyword>
<keyword evidence="7" id="KW-0732">Signal</keyword>
<dbReference type="Proteomes" id="UP000230709">
    <property type="component" value="Chromosome"/>
</dbReference>
<sequence length="463" mass="49622">MRNRSRLRALLSGLLAVALAAPVRAEDGPNVSIIRDAEIEQLLRDYTKPVLEAAGIHTGAARIILVGDRSFNAFVADGQKIFVNVGALIEAKTPNEIIGVLAHESGHIAGGHLARGRQELARAAILSVAGMLASAGAIFAARGAFSRPNASVGMDSGGAVGILMGPQEAVKRSLLAYQRGEEQAADRMAVRFLTATRQSAKGMLETFNRFASETLFKSSTIDPYLQSHPLPNERISNLRQAAEQSPFFETQDPPALQARHDLMRAKLIGFTGDVGEVGRRYPVSDLSLPARYARVIADNRFGRLDEALAGADALIAAQPKNPYFWELKGQFLLEAGRAAQAIAPLRKAAGLAGPNATPIRVLLGHALVASDNPAYTDEAIKVLANATQRDEDSSEAWEFLSMAYFRKGDGAKAQLAAAEGLFVAGKYIEARTQASRAQTQFKEGSPGWLKADDILTYRPPGSE</sequence>
<evidence type="ECO:0000256" key="6">
    <source>
        <dbReference type="ARBA" id="ARBA00023049"/>
    </source>
</evidence>
<keyword evidence="5" id="KW-0862">Zinc</keyword>
<dbReference type="PANTHER" id="PTHR22726">
    <property type="entry name" value="METALLOENDOPEPTIDASE OMA1"/>
    <property type="match status" value="1"/>
</dbReference>
<dbReference type="GO" id="GO:0016020">
    <property type="term" value="C:membrane"/>
    <property type="evidence" value="ECO:0007669"/>
    <property type="project" value="TreeGrafter"/>
</dbReference>
<dbReference type="PANTHER" id="PTHR22726:SF1">
    <property type="entry name" value="METALLOENDOPEPTIDASE OMA1, MITOCHONDRIAL"/>
    <property type="match status" value="1"/>
</dbReference>
<evidence type="ECO:0000256" key="4">
    <source>
        <dbReference type="ARBA" id="ARBA00022801"/>
    </source>
</evidence>
<name>A0A2D2D0B7_METT3</name>
<feature type="domain" description="Peptidase M48" evidence="8">
    <location>
        <begin position="44"/>
        <end position="241"/>
    </location>
</feature>
<dbReference type="RefSeq" id="WP_003609908.1">
    <property type="nucleotide sequence ID" value="NZ_ADVE02000001.1"/>
</dbReference>
<feature type="chain" id="PRO_5013581721" evidence="7">
    <location>
        <begin position="26"/>
        <end position="463"/>
    </location>
</feature>
<dbReference type="InterPro" id="IPR001915">
    <property type="entry name" value="Peptidase_M48"/>
</dbReference>
<proteinExistence type="predicted"/>
<evidence type="ECO:0000259" key="8">
    <source>
        <dbReference type="Pfam" id="PF01435"/>
    </source>
</evidence>
<keyword evidence="6" id="KW-0482">Metalloprotease</keyword>
<gene>
    <name evidence="9" type="ORF">CQW49_10835</name>
</gene>
<feature type="signal peptide" evidence="7">
    <location>
        <begin position="1"/>
        <end position="25"/>
    </location>
</feature>